<dbReference type="GeneID" id="36579092"/>
<feature type="region of interest" description="Disordered" evidence="1">
    <location>
        <begin position="65"/>
        <end position="97"/>
    </location>
</feature>
<keyword evidence="3" id="KW-1185">Reference proteome</keyword>
<proteinExistence type="predicted"/>
<evidence type="ECO:0000313" key="3">
    <source>
        <dbReference type="Proteomes" id="UP000235371"/>
    </source>
</evidence>
<dbReference type="EMBL" id="KZ613899">
    <property type="protein sequence ID" value="PMD52616.1"/>
    <property type="molecule type" value="Genomic_DNA"/>
</dbReference>
<organism evidence="2 3">
    <name type="scientific">Hyaloscypha bicolor E</name>
    <dbReference type="NCBI Taxonomy" id="1095630"/>
    <lineage>
        <taxon>Eukaryota</taxon>
        <taxon>Fungi</taxon>
        <taxon>Dikarya</taxon>
        <taxon>Ascomycota</taxon>
        <taxon>Pezizomycotina</taxon>
        <taxon>Leotiomycetes</taxon>
        <taxon>Helotiales</taxon>
        <taxon>Hyaloscyphaceae</taxon>
        <taxon>Hyaloscypha</taxon>
        <taxon>Hyaloscypha bicolor</taxon>
    </lineage>
</organism>
<dbReference type="RefSeq" id="XP_024729520.1">
    <property type="nucleotide sequence ID" value="XM_024871010.1"/>
</dbReference>
<reference evidence="2 3" key="1">
    <citation type="submission" date="2016-04" db="EMBL/GenBank/DDBJ databases">
        <title>A degradative enzymes factory behind the ericoid mycorrhizal symbiosis.</title>
        <authorList>
            <consortium name="DOE Joint Genome Institute"/>
            <person name="Martino E."/>
            <person name="Morin E."/>
            <person name="Grelet G."/>
            <person name="Kuo A."/>
            <person name="Kohler A."/>
            <person name="Daghino S."/>
            <person name="Barry K."/>
            <person name="Choi C."/>
            <person name="Cichocki N."/>
            <person name="Clum A."/>
            <person name="Copeland A."/>
            <person name="Hainaut M."/>
            <person name="Haridas S."/>
            <person name="Labutti K."/>
            <person name="Lindquist E."/>
            <person name="Lipzen A."/>
            <person name="Khouja H.-R."/>
            <person name="Murat C."/>
            <person name="Ohm R."/>
            <person name="Olson A."/>
            <person name="Spatafora J."/>
            <person name="Veneault-Fourrey C."/>
            <person name="Henrissat B."/>
            <person name="Grigoriev I."/>
            <person name="Martin F."/>
            <person name="Perotto S."/>
        </authorList>
    </citation>
    <scope>NUCLEOTIDE SEQUENCE [LARGE SCALE GENOMIC DNA]</scope>
    <source>
        <strain evidence="2 3">E</strain>
    </source>
</reference>
<name>A0A2J6SPB7_9HELO</name>
<dbReference type="AlphaFoldDB" id="A0A2J6SPB7"/>
<feature type="region of interest" description="Disordered" evidence="1">
    <location>
        <begin position="1"/>
        <end position="30"/>
    </location>
</feature>
<gene>
    <name evidence="2" type="ORF">K444DRAFT_202536</name>
</gene>
<sequence>MNNLGPKTRSNGESEIERVQPGQSNRCADSTPILKGVEIQGYRNQQSRPSACLQESASFTSYTALSSAGRAKCGTSHETSSGRARQRMQNGPKPRNG</sequence>
<feature type="compositionally biased region" description="Polar residues" evidence="1">
    <location>
        <begin position="76"/>
        <end position="89"/>
    </location>
</feature>
<evidence type="ECO:0000313" key="2">
    <source>
        <dbReference type="EMBL" id="PMD52616.1"/>
    </source>
</evidence>
<dbReference type="Proteomes" id="UP000235371">
    <property type="component" value="Unassembled WGS sequence"/>
</dbReference>
<protein>
    <submittedName>
        <fullName evidence="2">Uncharacterized protein</fullName>
    </submittedName>
</protein>
<accession>A0A2J6SPB7</accession>
<evidence type="ECO:0000256" key="1">
    <source>
        <dbReference type="SAM" id="MobiDB-lite"/>
    </source>
</evidence>
<dbReference type="InParanoid" id="A0A2J6SPB7"/>